<evidence type="ECO:0000256" key="3">
    <source>
        <dbReference type="ARBA" id="ARBA00022519"/>
    </source>
</evidence>
<evidence type="ECO:0000256" key="6">
    <source>
        <dbReference type="ARBA" id="ARBA00023136"/>
    </source>
</evidence>
<evidence type="ECO:0000256" key="2">
    <source>
        <dbReference type="ARBA" id="ARBA00022475"/>
    </source>
</evidence>
<evidence type="ECO:0000256" key="8">
    <source>
        <dbReference type="ARBA" id="ARBA00038408"/>
    </source>
</evidence>
<keyword evidence="2" id="KW-1003">Cell membrane</keyword>
<dbReference type="SUPFAM" id="SSF109998">
    <property type="entry name" value="Triger factor/SurA peptide-binding domain-like"/>
    <property type="match status" value="1"/>
</dbReference>
<dbReference type="PANTHER" id="PTHR47529:SF1">
    <property type="entry name" value="PERIPLASMIC CHAPERONE PPID"/>
    <property type="match status" value="1"/>
</dbReference>
<dbReference type="InterPro" id="IPR046357">
    <property type="entry name" value="PPIase_dom_sf"/>
</dbReference>
<dbReference type="PROSITE" id="PS50198">
    <property type="entry name" value="PPIC_PPIASE_2"/>
    <property type="match status" value="1"/>
</dbReference>
<name>A0A1X7AMB9_9GAMM</name>
<feature type="domain" description="PpiC" evidence="13">
    <location>
        <begin position="268"/>
        <end position="367"/>
    </location>
</feature>
<evidence type="ECO:0000256" key="12">
    <source>
        <dbReference type="SAM" id="Phobius"/>
    </source>
</evidence>
<evidence type="ECO:0000259" key="13">
    <source>
        <dbReference type="PROSITE" id="PS50198"/>
    </source>
</evidence>
<dbReference type="InterPro" id="IPR000297">
    <property type="entry name" value="PPIase_PpiC"/>
</dbReference>
<dbReference type="OrthoDB" id="9812372at2"/>
<evidence type="ECO:0000256" key="5">
    <source>
        <dbReference type="ARBA" id="ARBA00022989"/>
    </source>
</evidence>
<keyword evidence="4 12" id="KW-0812">Transmembrane</keyword>
<organism evidence="14 15">
    <name type="scientific">Parendozoicomonas haliclonae</name>
    <dbReference type="NCBI Taxonomy" id="1960125"/>
    <lineage>
        <taxon>Bacteria</taxon>
        <taxon>Pseudomonadati</taxon>
        <taxon>Pseudomonadota</taxon>
        <taxon>Gammaproteobacteria</taxon>
        <taxon>Oceanospirillales</taxon>
        <taxon>Endozoicomonadaceae</taxon>
        <taxon>Parendozoicomonas</taxon>
    </lineage>
</organism>
<protein>
    <recommendedName>
        <fullName evidence="9">Periplasmic chaperone PpiD</fullName>
    </recommendedName>
    <alternativeName>
        <fullName evidence="10">Periplasmic folding chaperone</fullName>
    </alternativeName>
</protein>
<proteinExistence type="inferred from homology"/>
<gene>
    <name evidence="14" type="primary">ppiD</name>
    <name evidence="14" type="ORF">EHSB41UT_02995</name>
</gene>
<dbReference type="RefSeq" id="WP_087111304.1">
    <property type="nucleotide sequence ID" value="NZ_CBCSCN010000007.1"/>
</dbReference>
<reference evidence="14 15" key="1">
    <citation type="submission" date="2017-03" db="EMBL/GenBank/DDBJ databases">
        <authorList>
            <person name="Afonso C.L."/>
            <person name="Miller P.J."/>
            <person name="Scott M.A."/>
            <person name="Spackman E."/>
            <person name="Goraichik I."/>
            <person name="Dimitrov K.M."/>
            <person name="Suarez D.L."/>
            <person name="Swayne D.E."/>
        </authorList>
    </citation>
    <scope>NUCLEOTIDE SEQUENCE [LARGE SCALE GENOMIC DNA]</scope>
    <source>
        <strain evidence="14">SB41UT1</strain>
    </source>
</reference>
<keyword evidence="6 12" id="KW-0472">Membrane</keyword>
<comment type="similarity">
    <text evidence="8">Belongs to the PpiD chaperone family.</text>
</comment>
<dbReference type="InterPro" id="IPR023058">
    <property type="entry name" value="PPIase_PpiC_CS"/>
</dbReference>
<evidence type="ECO:0000256" key="11">
    <source>
        <dbReference type="PROSITE-ProRule" id="PRU00278"/>
    </source>
</evidence>
<dbReference type="AlphaFoldDB" id="A0A1X7AMB9"/>
<keyword evidence="7" id="KW-0143">Chaperone</keyword>
<evidence type="ECO:0000256" key="7">
    <source>
        <dbReference type="ARBA" id="ARBA00023186"/>
    </source>
</evidence>
<dbReference type="Pfam" id="PF00639">
    <property type="entry name" value="Rotamase"/>
    <property type="match status" value="1"/>
</dbReference>
<dbReference type="GO" id="GO:0003755">
    <property type="term" value="F:peptidyl-prolyl cis-trans isomerase activity"/>
    <property type="evidence" value="ECO:0007669"/>
    <property type="project" value="UniProtKB-KW"/>
</dbReference>
<feature type="transmembrane region" description="Helical" evidence="12">
    <location>
        <begin position="12"/>
        <end position="31"/>
    </location>
</feature>
<dbReference type="InterPro" id="IPR052029">
    <property type="entry name" value="PpiD_chaperone"/>
</dbReference>
<keyword evidence="11 14" id="KW-0413">Isomerase</keyword>
<dbReference type="GO" id="GO:0005886">
    <property type="term" value="C:plasma membrane"/>
    <property type="evidence" value="ECO:0007669"/>
    <property type="project" value="UniProtKB-SubCell"/>
</dbReference>
<sequence>MLLQDMREKAQGWVAKVIVAAIAFTFAIFGLESLSPNTGNPDVATVNGEAITQQQLMETMDQQRRVLIQQMGDNFDPSMLDSPMLQNAALESLIQRALLRARLQDDQMVVSEAMLDEVIRTAQEFQVDGQYSPDRVMQYVRNMGMTVAQFRNMLREEMISTQLRAGIAASEFMTTAELQQLNNLQTQTRDISWLTLNNEQARNAVNVSDDDVAVYYADNGSRFMQPEQVSVDYIVLDKNKIAETIQVSDADIRARYNAQVADLKNKASNELRASMILLEPNGDRDEAATLAQANELSTQLKNGADFAALAQEFSDDPDSAAQGGSLGAVETGFFGSEFDSALAGLEAGAVSEPVQTDFGVVLIRRDGSAEARIPSLEQMRASIERELRNQAVDPLFVEQSQMMADISFEASDLAQPAETMGLEIQSSPLFGRNGGEGIAANARVVAAAFSEDVLELRANSDLVELSPEQVAVLHIREHKKSEQKPVADVKDEIVAAIQTERGAEQLKQRAEAVIAELNGGANAEQLATSNGLTWAAQEKSVRFNREVPAQLLAEAFRLPHPAAGQFSYGTATLPNGDIAVIRIANVVNGNDALDADQARMMGTSLALRQGTQMYDEYVRNLRDTADIKVVQADSEG</sequence>
<keyword evidence="15" id="KW-1185">Reference proteome</keyword>
<evidence type="ECO:0000256" key="1">
    <source>
        <dbReference type="ARBA" id="ARBA00004382"/>
    </source>
</evidence>
<dbReference type="InterPro" id="IPR027304">
    <property type="entry name" value="Trigger_fact/SurA_dom_sf"/>
</dbReference>
<dbReference type="Proteomes" id="UP000196573">
    <property type="component" value="Unassembled WGS sequence"/>
</dbReference>
<keyword evidence="11" id="KW-0697">Rotamase</keyword>
<dbReference type="PROSITE" id="PS01096">
    <property type="entry name" value="PPIC_PPIASE_1"/>
    <property type="match status" value="1"/>
</dbReference>
<evidence type="ECO:0000313" key="14">
    <source>
        <dbReference type="EMBL" id="SMA49020.1"/>
    </source>
</evidence>
<dbReference type="Pfam" id="PF13624">
    <property type="entry name" value="SurA_N_3"/>
    <property type="match status" value="1"/>
</dbReference>
<keyword evidence="3" id="KW-0997">Cell inner membrane</keyword>
<dbReference type="Gene3D" id="1.10.4030.10">
    <property type="entry name" value="Porin chaperone SurA, peptide-binding domain"/>
    <property type="match status" value="1"/>
</dbReference>
<evidence type="ECO:0000256" key="4">
    <source>
        <dbReference type="ARBA" id="ARBA00022692"/>
    </source>
</evidence>
<dbReference type="EMBL" id="FWPT01000007">
    <property type="protein sequence ID" value="SMA49020.1"/>
    <property type="molecule type" value="Genomic_DNA"/>
</dbReference>
<evidence type="ECO:0000313" key="15">
    <source>
        <dbReference type="Proteomes" id="UP000196573"/>
    </source>
</evidence>
<evidence type="ECO:0000256" key="9">
    <source>
        <dbReference type="ARBA" id="ARBA00040743"/>
    </source>
</evidence>
<dbReference type="Gene3D" id="3.10.50.40">
    <property type="match status" value="1"/>
</dbReference>
<comment type="subcellular location">
    <subcellularLocation>
        <location evidence="1">Cell inner membrane</location>
        <topology evidence="1">Single-pass type II membrane protein</topology>
        <orientation evidence="1">Periplasmic side</orientation>
    </subcellularLocation>
</comment>
<evidence type="ECO:0000256" key="10">
    <source>
        <dbReference type="ARBA" id="ARBA00042775"/>
    </source>
</evidence>
<dbReference type="SUPFAM" id="SSF54534">
    <property type="entry name" value="FKBP-like"/>
    <property type="match status" value="1"/>
</dbReference>
<dbReference type="PANTHER" id="PTHR47529">
    <property type="entry name" value="PEPTIDYL-PROLYL CIS-TRANS ISOMERASE D"/>
    <property type="match status" value="1"/>
</dbReference>
<accession>A0A1X7AMB9</accession>
<keyword evidence="5 12" id="KW-1133">Transmembrane helix</keyword>